<dbReference type="KEGG" id="nve:5505464"/>
<dbReference type="EMBL" id="DS469740">
    <property type="protein sequence ID" value="EDO34193.1"/>
    <property type="molecule type" value="Genomic_DNA"/>
</dbReference>
<name>A7SQ35_NEMVE</name>
<dbReference type="Pfam" id="PF15257">
    <property type="entry name" value="DUF4590"/>
    <property type="match status" value="1"/>
</dbReference>
<dbReference type="eggNOG" id="ENOG502QVG1">
    <property type="taxonomic scope" value="Eukaryota"/>
</dbReference>
<gene>
    <name evidence="2" type="ORF">NEMVEDRAFT_v1g127019</name>
</gene>
<feature type="domain" description="DUF4590" evidence="1">
    <location>
        <begin position="32"/>
        <end position="120"/>
    </location>
</feature>
<dbReference type="PANTHER" id="PTHR23034:SF2">
    <property type="entry name" value="GLUTAMATE-RICH PROTEIN 3"/>
    <property type="match status" value="1"/>
</dbReference>
<dbReference type="InParanoid" id="A7SQ35"/>
<dbReference type="PANTHER" id="PTHR23034">
    <property type="entry name" value="GLUTAMATE-RICH PROTEIN 3"/>
    <property type="match status" value="1"/>
</dbReference>
<evidence type="ECO:0000313" key="2">
    <source>
        <dbReference type="EMBL" id="EDO34193.1"/>
    </source>
</evidence>
<dbReference type="InterPro" id="IPR048257">
    <property type="entry name" value="DUF4590"/>
</dbReference>
<evidence type="ECO:0000313" key="3">
    <source>
        <dbReference type="Proteomes" id="UP000001593"/>
    </source>
</evidence>
<dbReference type="InterPro" id="IPR027962">
    <property type="entry name" value="ERICH3"/>
</dbReference>
<dbReference type="Proteomes" id="UP000001593">
    <property type="component" value="Unassembled WGS sequence"/>
</dbReference>
<dbReference type="PhylomeDB" id="A7SQ35"/>
<dbReference type="STRING" id="45351.A7SQ35"/>
<feature type="non-terminal residue" evidence="2">
    <location>
        <position position="120"/>
    </location>
</feature>
<keyword evidence="3" id="KW-1185">Reference proteome</keyword>
<reference evidence="2 3" key="1">
    <citation type="journal article" date="2007" name="Science">
        <title>Sea anemone genome reveals ancestral eumetazoan gene repertoire and genomic organization.</title>
        <authorList>
            <person name="Putnam N.H."/>
            <person name="Srivastava M."/>
            <person name="Hellsten U."/>
            <person name="Dirks B."/>
            <person name="Chapman J."/>
            <person name="Salamov A."/>
            <person name="Terry A."/>
            <person name="Shapiro H."/>
            <person name="Lindquist E."/>
            <person name="Kapitonov V.V."/>
            <person name="Jurka J."/>
            <person name="Genikhovich G."/>
            <person name="Grigoriev I.V."/>
            <person name="Lucas S.M."/>
            <person name="Steele R.E."/>
            <person name="Finnerty J.R."/>
            <person name="Technau U."/>
            <person name="Martindale M.Q."/>
            <person name="Rokhsar D.S."/>
        </authorList>
    </citation>
    <scope>NUCLEOTIDE SEQUENCE [LARGE SCALE GENOMIC DNA]</scope>
    <source>
        <strain evidence="3">CH2 X CH6</strain>
    </source>
</reference>
<accession>A7SQ35</accession>
<dbReference type="AlphaFoldDB" id="A7SQ35"/>
<dbReference type="HOGENOM" id="CLU_1911527_0_0_1"/>
<sequence length="120" mass="13561">HRVQLQSMAEVTMKFLGPSLVLTNSMFPEDRLSEVMVLQQHCGGSTLCVFRELLPPSTIFTFISRRHRGAPFGLTFYIDGMQDIRLSSCCEYKHKPGHILGGRNGHFQFVQVEGAAPCYR</sequence>
<evidence type="ECO:0000259" key="1">
    <source>
        <dbReference type="Pfam" id="PF15257"/>
    </source>
</evidence>
<organism evidence="2 3">
    <name type="scientific">Nematostella vectensis</name>
    <name type="common">Starlet sea anemone</name>
    <dbReference type="NCBI Taxonomy" id="45351"/>
    <lineage>
        <taxon>Eukaryota</taxon>
        <taxon>Metazoa</taxon>
        <taxon>Cnidaria</taxon>
        <taxon>Anthozoa</taxon>
        <taxon>Hexacorallia</taxon>
        <taxon>Actiniaria</taxon>
        <taxon>Edwardsiidae</taxon>
        <taxon>Nematostella</taxon>
    </lineage>
</organism>
<proteinExistence type="predicted"/>
<protein>
    <recommendedName>
        <fullName evidence="1">DUF4590 domain-containing protein</fullName>
    </recommendedName>
</protein>